<evidence type="ECO:0000256" key="4">
    <source>
        <dbReference type="ARBA" id="ARBA00022679"/>
    </source>
</evidence>
<evidence type="ECO:0000256" key="1">
    <source>
        <dbReference type="ARBA" id="ARBA00009400"/>
    </source>
</evidence>
<dbReference type="InterPro" id="IPR027277">
    <property type="entry name" value="NadC/ModD"/>
</dbReference>
<evidence type="ECO:0000313" key="8">
    <source>
        <dbReference type="EMBL" id="ADR33804.1"/>
    </source>
</evidence>
<feature type="domain" description="Quinolinate phosphoribosyl transferase N-terminal" evidence="7">
    <location>
        <begin position="21"/>
        <end position="103"/>
    </location>
</feature>
<dbReference type="STRING" id="709032.Sulku_1141"/>
<dbReference type="NCBIfam" id="TIGR01334">
    <property type="entry name" value="modD"/>
    <property type="match status" value="1"/>
</dbReference>
<dbReference type="Gene3D" id="3.90.1170.20">
    <property type="entry name" value="Quinolinate phosphoribosyl transferase, N-terminal domain"/>
    <property type="match status" value="1"/>
</dbReference>
<dbReference type="Gene3D" id="3.20.20.70">
    <property type="entry name" value="Aldolase class I"/>
    <property type="match status" value="1"/>
</dbReference>
<dbReference type="Proteomes" id="UP000008721">
    <property type="component" value="Chromosome"/>
</dbReference>
<dbReference type="PIRSF" id="PIRSF006250">
    <property type="entry name" value="NadC_ModD"/>
    <property type="match status" value="1"/>
</dbReference>
<evidence type="ECO:0000256" key="2">
    <source>
        <dbReference type="ARBA" id="ARBA00019205"/>
    </source>
</evidence>
<dbReference type="Pfam" id="PF02749">
    <property type="entry name" value="QRPTase_N"/>
    <property type="match status" value="1"/>
</dbReference>
<dbReference type="GO" id="GO:0004514">
    <property type="term" value="F:nicotinate-nucleotide diphosphorylase (carboxylating) activity"/>
    <property type="evidence" value="ECO:0007669"/>
    <property type="project" value="InterPro"/>
</dbReference>
<dbReference type="InterPro" id="IPR006242">
    <property type="entry name" value="ModD"/>
</dbReference>
<comment type="similarity">
    <text evidence="1 5">Belongs to the NadC/ModD family.</text>
</comment>
<dbReference type="OrthoDB" id="9782546at2"/>
<gene>
    <name evidence="8" type="ordered locus">Sulku_1141</name>
</gene>
<organism evidence="8 9">
    <name type="scientific">Sulfuricurvum kujiense (strain ATCC BAA-921 / DSM 16994 / JCM 11577 / YK-1)</name>
    <dbReference type="NCBI Taxonomy" id="709032"/>
    <lineage>
        <taxon>Bacteria</taxon>
        <taxon>Pseudomonadati</taxon>
        <taxon>Campylobacterota</taxon>
        <taxon>Epsilonproteobacteria</taxon>
        <taxon>Campylobacterales</taxon>
        <taxon>Sulfurimonadaceae</taxon>
        <taxon>Sulfuricurvum</taxon>
    </lineage>
</organism>
<accession>E4TWI6</accession>
<evidence type="ECO:0000256" key="3">
    <source>
        <dbReference type="ARBA" id="ARBA00022676"/>
    </source>
</evidence>
<dbReference type="FunFam" id="3.20.20.70:FF:000030">
    <property type="entry name" value="Nicotinate-nucleotide pyrophosphorylase, carboxylating"/>
    <property type="match status" value="1"/>
</dbReference>
<dbReference type="GO" id="GO:0005737">
    <property type="term" value="C:cytoplasm"/>
    <property type="evidence" value="ECO:0007669"/>
    <property type="project" value="TreeGrafter"/>
</dbReference>
<dbReference type="SUPFAM" id="SSF54675">
    <property type="entry name" value="Nicotinate/Quinolinate PRTase N-terminal domain-like"/>
    <property type="match status" value="1"/>
</dbReference>
<dbReference type="RefSeq" id="WP_013460001.1">
    <property type="nucleotide sequence ID" value="NC_014762.1"/>
</dbReference>
<dbReference type="InterPro" id="IPR022412">
    <property type="entry name" value="Quinolinate_PRibosylTrfase_N"/>
</dbReference>
<sequence>MIILNDHELEALLAEDVPYGDLTTASLGITDQRARITFATRERPLVVSCTEEAVRLCGLYGLEIDGFVKSGTLVPPKSVFLEARGEAGHIHRIWKSVQNLLDYAGGISTYTREAVLLARSINPDIVVATTRKTTPFTKKIAIKAVEAGGGVAHRLGLSESILIFDYHRVFFPSEEAFAEALNKTRKANPEKKIVMEAGDIAEALKFARLGIDILQLEKFPLTKLSDAVQILRADYPHITLIATGGISTKNIAEYASTGVDMIVTSSPYNAQSADIKVRIEPL</sequence>
<name>E4TWI6_SULKY</name>
<dbReference type="SUPFAM" id="SSF51690">
    <property type="entry name" value="Nicotinate/Quinolinate PRTase C-terminal domain-like"/>
    <property type="match status" value="1"/>
</dbReference>
<dbReference type="PANTHER" id="PTHR32179">
    <property type="entry name" value="NICOTINATE-NUCLEOTIDE PYROPHOSPHORYLASE [CARBOXYLATING]"/>
    <property type="match status" value="1"/>
</dbReference>
<reference evidence="8 9" key="1">
    <citation type="journal article" date="2012" name="Stand. Genomic Sci.">
        <title>Complete genome sequence of the sulfur compounds oxidizing chemolithoautotroph Sulfuricurvum kujiense type strain (YK-1(T)).</title>
        <authorList>
            <person name="Han C."/>
            <person name="Kotsyurbenko O."/>
            <person name="Chertkov O."/>
            <person name="Held B."/>
            <person name="Lapidus A."/>
            <person name="Nolan M."/>
            <person name="Lucas S."/>
            <person name="Hammon N."/>
            <person name="Deshpande S."/>
            <person name="Cheng J.F."/>
            <person name="Tapia R."/>
            <person name="Goodwin L.A."/>
            <person name="Pitluck S."/>
            <person name="Liolios K."/>
            <person name="Pagani I."/>
            <person name="Ivanova N."/>
            <person name="Mavromatis K."/>
            <person name="Mikhailova N."/>
            <person name="Pati A."/>
            <person name="Chen A."/>
            <person name="Palaniappan K."/>
            <person name="Land M."/>
            <person name="Hauser L."/>
            <person name="Chang Y.J."/>
            <person name="Jeffries C.D."/>
            <person name="Brambilla E.M."/>
            <person name="Rohde M."/>
            <person name="Spring S."/>
            <person name="Sikorski J."/>
            <person name="Goker M."/>
            <person name="Woyke T."/>
            <person name="Bristow J."/>
            <person name="Eisen J.A."/>
            <person name="Markowitz V."/>
            <person name="Hugenholtz P."/>
            <person name="Kyrpides N.C."/>
            <person name="Klenk H.P."/>
            <person name="Detter J.C."/>
        </authorList>
    </citation>
    <scope>NUCLEOTIDE SEQUENCE [LARGE SCALE GENOMIC DNA]</scope>
    <source>
        <strain evidence="9">ATCC BAA-921 / DSM 16994 / JCM 11577 / YK-1</strain>
    </source>
</reference>
<dbReference type="AlphaFoldDB" id="E4TWI6"/>
<keyword evidence="4 5" id="KW-0808">Transferase</keyword>
<dbReference type="GO" id="GO:0009435">
    <property type="term" value="P:NAD+ biosynthetic process"/>
    <property type="evidence" value="ECO:0007669"/>
    <property type="project" value="InterPro"/>
</dbReference>
<dbReference type="CDD" id="cd01573">
    <property type="entry name" value="modD_like"/>
    <property type="match status" value="1"/>
</dbReference>
<evidence type="ECO:0000313" key="9">
    <source>
        <dbReference type="Proteomes" id="UP000008721"/>
    </source>
</evidence>
<dbReference type="KEGG" id="sku:Sulku_1141"/>
<keyword evidence="3 5" id="KW-0328">Glycosyltransferase</keyword>
<dbReference type="InterPro" id="IPR002638">
    <property type="entry name" value="Quinolinate_PRibosylTrfase_C"/>
</dbReference>
<dbReference type="eggNOG" id="COG0157">
    <property type="taxonomic scope" value="Bacteria"/>
</dbReference>
<dbReference type="InterPro" id="IPR013785">
    <property type="entry name" value="Aldolase_TIM"/>
</dbReference>
<dbReference type="GO" id="GO:0034213">
    <property type="term" value="P:quinolinate catabolic process"/>
    <property type="evidence" value="ECO:0007669"/>
    <property type="project" value="TreeGrafter"/>
</dbReference>
<evidence type="ECO:0000259" key="7">
    <source>
        <dbReference type="Pfam" id="PF02749"/>
    </source>
</evidence>
<keyword evidence="9" id="KW-1185">Reference proteome</keyword>
<dbReference type="PANTHER" id="PTHR32179:SF4">
    <property type="entry name" value="PYROPHOSPHORYLASE MODD-RELATED"/>
    <property type="match status" value="1"/>
</dbReference>
<dbReference type="InterPro" id="IPR036068">
    <property type="entry name" value="Nicotinate_pribotase-like_C"/>
</dbReference>
<feature type="domain" description="Quinolinate phosphoribosyl transferase C-terminal" evidence="6">
    <location>
        <begin position="107"/>
        <end position="277"/>
    </location>
</feature>
<dbReference type="HOGENOM" id="CLU_039622_2_1_7"/>
<evidence type="ECO:0000259" key="6">
    <source>
        <dbReference type="Pfam" id="PF01729"/>
    </source>
</evidence>
<dbReference type="EMBL" id="CP002355">
    <property type="protein sequence ID" value="ADR33804.1"/>
    <property type="molecule type" value="Genomic_DNA"/>
</dbReference>
<dbReference type="Pfam" id="PF01729">
    <property type="entry name" value="QRPTase_C"/>
    <property type="match status" value="1"/>
</dbReference>
<protein>
    <recommendedName>
        <fullName evidence="2">Putative pyrophosphorylase ModD</fullName>
    </recommendedName>
</protein>
<dbReference type="InterPro" id="IPR037128">
    <property type="entry name" value="Quinolinate_PRibosylTase_N_sf"/>
</dbReference>
<proteinExistence type="inferred from homology"/>
<evidence type="ECO:0000256" key="5">
    <source>
        <dbReference type="PIRNR" id="PIRNR006250"/>
    </source>
</evidence>